<dbReference type="InterPro" id="IPR012677">
    <property type="entry name" value="Nucleotide-bd_a/b_plait_sf"/>
</dbReference>
<evidence type="ECO:0000256" key="3">
    <source>
        <dbReference type="PROSITE-ProRule" id="PRU00176"/>
    </source>
</evidence>
<dbReference type="FunFam" id="3.30.70.330:FF:000049">
    <property type="entry name" value="Polyadenylate-binding protein"/>
    <property type="match status" value="1"/>
</dbReference>
<evidence type="ECO:0000313" key="6">
    <source>
        <dbReference type="Proteomes" id="UP000265140"/>
    </source>
</evidence>
<dbReference type="PANTHER" id="PTHR24012">
    <property type="entry name" value="RNA BINDING PROTEIN"/>
    <property type="match status" value="1"/>
</dbReference>
<name>A0AAY5L0T2_ESOLU</name>
<dbReference type="Ensembl" id="ENSELUT00000098018.1">
    <property type="protein sequence ID" value="ENSELUP00000094958.1"/>
    <property type="gene ID" value="ENSELUG00000040613.1"/>
</dbReference>
<dbReference type="AlphaFoldDB" id="A0AAY5L0T2"/>
<dbReference type="SUPFAM" id="SSF54928">
    <property type="entry name" value="RNA-binding domain, RBD"/>
    <property type="match status" value="2"/>
</dbReference>
<dbReference type="CDD" id="cd12380">
    <property type="entry name" value="RRM3_I_PABPs"/>
    <property type="match status" value="1"/>
</dbReference>
<dbReference type="GO" id="GO:0003723">
    <property type="term" value="F:RNA binding"/>
    <property type="evidence" value="ECO:0007669"/>
    <property type="project" value="UniProtKB-UniRule"/>
</dbReference>
<dbReference type="GeneTree" id="ENSGT00940000160311"/>
<keyword evidence="6" id="KW-1185">Reference proteome</keyword>
<proteinExistence type="predicted"/>
<sequence length="387" mass="43913">LNILKISKMNSLYVGDLHQNVSEADLNGMFSEAGPIFSIRVCRDRITRCSLGYAYVNYYQPAHAERALLMFSDHTLAGRYLRIMRSDPDPVRRKSGVGKLFIKNLNKKTIGNKNLCETFSVFGDIYSRKVVYDENGESKGYGYIQYETQASADRATEKLNGMLLDDEKVSITRFKSRKEREDELGAKAREFNNVFVKNFDTDMNDKKLTELFEEYGPIVSAKVMTDDSGKSKGFGFVCFQRHEDALKAIYEMNRKEVNGRLIYVGRAQKKAERQAVLKDKFGQMKTETKAGYRGINLFVKNLDEAYDGYHLKKAFSPFGKVISAKVMMEGGRHKGFGFVSLSSTEEANRALTEMNGRILGTKAPGPAITCRHCRHRHERASAKVRLV</sequence>
<reference evidence="5" key="3">
    <citation type="submission" date="2025-09" db="UniProtKB">
        <authorList>
            <consortium name="Ensembl"/>
        </authorList>
    </citation>
    <scope>IDENTIFICATION</scope>
</reference>
<feature type="domain" description="RRM" evidence="4">
    <location>
        <begin position="295"/>
        <end position="375"/>
    </location>
</feature>
<evidence type="ECO:0000256" key="1">
    <source>
        <dbReference type="ARBA" id="ARBA00022737"/>
    </source>
</evidence>
<keyword evidence="2 3" id="KW-0694">RNA-binding</keyword>
<dbReference type="Pfam" id="PF00076">
    <property type="entry name" value="RRM_1"/>
    <property type="match status" value="4"/>
</dbReference>
<evidence type="ECO:0000256" key="2">
    <source>
        <dbReference type="ARBA" id="ARBA00022884"/>
    </source>
</evidence>
<accession>A0AAY5L0T2</accession>
<dbReference type="Gene3D" id="3.30.70.330">
    <property type="match status" value="4"/>
</dbReference>
<reference evidence="5 6" key="1">
    <citation type="submission" date="2020-02" db="EMBL/GenBank/DDBJ databases">
        <title>Esox lucius (northern pike) genome, fEsoLuc1, primary haplotype.</title>
        <authorList>
            <person name="Myers G."/>
            <person name="Karagic N."/>
            <person name="Meyer A."/>
            <person name="Pippel M."/>
            <person name="Reichard M."/>
            <person name="Winkler S."/>
            <person name="Tracey A."/>
            <person name="Sims Y."/>
            <person name="Howe K."/>
            <person name="Rhie A."/>
            <person name="Formenti G."/>
            <person name="Durbin R."/>
            <person name="Fedrigo O."/>
            <person name="Jarvis E.D."/>
        </authorList>
    </citation>
    <scope>NUCLEOTIDE SEQUENCE [LARGE SCALE GENOMIC DNA]</scope>
</reference>
<feature type="domain" description="RRM" evidence="4">
    <location>
        <begin position="98"/>
        <end position="176"/>
    </location>
</feature>
<gene>
    <name evidence="5" type="primary">PABPC4</name>
</gene>
<feature type="domain" description="RRM" evidence="4">
    <location>
        <begin position="192"/>
        <end position="269"/>
    </location>
</feature>
<reference evidence="5" key="2">
    <citation type="submission" date="2025-08" db="UniProtKB">
        <authorList>
            <consortium name="Ensembl"/>
        </authorList>
    </citation>
    <scope>IDENTIFICATION</scope>
</reference>
<feature type="domain" description="RRM" evidence="4">
    <location>
        <begin position="10"/>
        <end position="88"/>
    </location>
</feature>
<evidence type="ECO:0000259" key="4">
    <source>
        <dbReference type="PROSITE" id="PS50102"/>
    </source>
</evidence>
<organism evidence="5 6">
    <name type="scientific">Esox lucius</name>
    <name type="common">Northern pike</name>
    <dbReference type="NCBI Taxonomy" id="8010"/>
    <lineage>
        <taxon>Eukaryota</taxon>
        <taxon>Metazoa</taxon>
        <taxon>Chordata</taxon>
        <taxon>Craniata</taxon>
        <taxon>Vertebrata</taxon>
        <taxon>Euteleostomi</taxon>
        <taxon>Actinopterygii</taxon>
        <taxon>Neopterygii</taxon>
        <taxon>Teleostei</taxon>
        <taxon>Protacanthopterygii</taxon>
        <taxon>Esociformes</taxon>
        <taxon>Esocidae</taxon>
        <taxon>Esox</taxon>
    </lineage>
</organism>
<dbReference type="FunFam" id="3.30.70.330:FF:000003">
    <property type="entry name" value="Polyadenylate-binding protein"/>
    <property type="match status" value="1"/>
</dbReference>
<keyword evidence="1" id="KW-0677">Repeat</keyword>
<protein>
    <recommendedName>
        <fullName evidence="4">RRM domain-containing protein</fullName>
    </recommendedName>
</protein>
<dbReference type="Proteomes" id="UP000265140">
    <property type="component" value="Chromosome 5"/>
</dbReference>
<dbReference type="InterPro" id="IPR035979">
    <property type="entry name" value="RBD_domain_sf"/>
</dbReference>
<dbReference type="SMART" id="SM00360">
    <property type="entry name" value="RRM"/>
    <property type="match status" value="4"/>
</dbReference>
<dbReference type="PROSITE" id="PS50102">
    <property type="entry name" value="RRM"/>
    <property type="match status" value="4"/>
</dbReference>
<dbReference type="InterPro" id="IPR000504">
    <property type="entry name" value="RRM_dom"/>
</dbReference>
<evidence type="ECO:0000313" key="5">
    <source>
        <dbReference type="Ensembl" id="ENSELUP00000094958.1"/>
    </source>
</evidence>